<keyword evidence="2" id="KW-1185">Reference proteome</keyword>
<reference evidence="2" key="1">
    <citation type="submission" date="2016-10" db="EMBL/GenBank/DDBJ databases">
        <authorList>
            <person name="Varghese N."/>
            <person name="Submissions S."/>
        </authorList>
    </citation>
    <scope>NUCLEOTIDE SEQUENCE [LARGE SCALE GENOMIC DNA]</scope>
    <source>
        <strain evidence="2">CGMCC 1.9127</strain>
    </source>
</reference>
<sequence length="168" mass="18979">MKKLITASLICLISACSTTIPDNSSNIEKNISVEHDSFKNQTWIKTPLYLSRQGFTDTFPVKISYRALLKKGELKFIQLYVTSTSPTWGFYHSAKGEDGHSFSFNKIDSIVNSELSVSTTEHFGLTIPLSYLQKMGQKDWKIKVYGKRNEGVFVVPNSLSQAFLNKLK</sequence>
<dbReference type="PROSITE" id="PS51257">
    <property type="entry name" value="PROKAR_LIPOPROTEIN"/>
    <property type="match status" value="1"/>
</dbReference>
<evidence type="ECO:0000313" key="2">
    <source>
        <dbReference type="Proteomes" id="UP000199297"/>
    </source>
</evidence>
<protein>
    <recommendedName>
        <fullName evidence="3">Lipoprotein</fullName>
    </recommendedName>
</protein>
<accession>A0A1H7U0D7</accession>
<dbReference type="RefSeq" id="WP_085286156.1">
    <property type="nucleotide sequence ID" value="NZ_FOBI01000031.1"/>
</dbReference>
<organism evidence="1 2">
    <name type="scientific">Colwellia chukchiensis</name>
    <dbReference type="NCBI Taxonomy" id="641665"/>
    <lineage>
        <taxon>Bacteria</taxon>
        <taxon>Pseudomonadati</taxon>
        <taxon>Pseudomonadota</taxon>
        <taxon>Gammaproteobacteria</taxon>
        <taxon>Alteromonadales</taxon>
        <taxon>Colwelliaceae</taxon>
        <taxon>Colwellia</taxon>
    </lineage>
</organism>
<gene>
    <name evidence="1" type="ORF">SAMN05216262_13114</name>
</gene>
<proteinExistence type="predicted"/>
<dbReference type="EMBL" id="FOBI01000031">
    <property type="protein sequence ID" value="SEL90126.1"/>
    <property type="molecule type" value="Genomic_DNA"/>
</dbReference>
<dbReference type="AlphaFoldDB" id="A0A1H7U0D7"/>
<dbReference type="Proteomes" id="UP000199297">
    <property type="component" value="Unassembled WGS sequence"/>
</dbReference>
<dbReference type="OrthoDB" id="5167143at2"/>
<evidence type="ECO:0000313" key="1">
    <source>
        <dbReference type="EMBL" id="SEL90126.1"/>
    </source>
</evidence>
<name>A0A1H7U0D7_9GAMM</name>
<evidence type="ECO:0008006" key="3">
    <source>
        <dbReference type="Google" id="ProtNLM"/>
    </source>
</evidence>